<evidence type="ECO:0008006" key="9">
    <source>
        <dbReference type="Google" id="ProtNLM"/>
    </source>
</evidence>
<dbReference type="AlphaFoldDB" id="A0A9C9EL84"/>
<reference evidence="7" key="1">
    <citation type="journal article" date="2020" name="mSystems">
        <title>Genome- and Community-Level Interaction Insights into Carbon Utilization and Element Cycling Functions of Hydrothermarchaeota in Hydrothermal Sediment.</title>
        <authorList>
            <person name="Zhou Z."/>
            <person name="Liu Y."/>
            <person name="Xu W."/>
            <person name="Pan J."/>
            <person name="Luo Z.H."/>
            <person name="Li M."/>
        </authorList>
    </citation>
    <scope>NUCLEOTIDE SEQUENCE</scope>
    <source>
        <strain evidence="7">HyVt-388</strain>
    </source>
</reference>
<keyword evidence="2" id="KW-1003">Cell membrane</keyword>
<evidence type="ECO:0000256" key="6">
    <source>
        <dbReference type="ARBA" id="ARBA00023315"/>
    </source>
</evidence>
<dbReference type="CDD" id="cd07984">
    <property type="entry name" value="LPLAT_LABLAT-like"/>
    <property type="match status" value="1"/>
</dbReference>
<dbReference type="InterPro" id="IPR004960">
    <property type="entry name" value="LipA_acyltrans"/>
</dbReference>
<comment type="subcellular location">
    <subcellularLocation>
        <location evidence="1">Cell inner membrane</location>
    </subcellularLocation>
</comment>
<organism evidence="7 8">
    <name type="scientific">candidate division WOR-3 bacterium</name>
    <dbReference type="NCBI Taxonomy" id="2052148"/>
    <lineage>
        <taxon>Bacteria</taxon>
        <taxon>Bacteria division WOR-3</taxon>
    </lineage>
</organism>
<keyword evidence="3" id="KW-0997">Cell inner membrane</keyword>
<evidence type="ECO:0000313" key="8">
    <source>
        <dbReference type="Proteomes" id="UP000885826"/>
    </source>
</evidence>
<evidence type="ECO:0000313" key="7">
    <source>
        <dbReference type="EMBL" id="HEC77541.1"/>
    </source>
</evidence>
<keyword evidence="4" id="KW-0808">Transferase</keyword>
<evidence type="ECO:0000256" key="5">
    <source>
        <dbReference type="ARBA" id="ARBA00023136"/>
    </source>
</evidence>
<dbReference type="GO" id="GO:0005886">
    <property type="term" value="C:plasma membrane"/>
    <property type="evidence" value="ECO:0007669"/>
    <property type="project" value="UniProtKB-SubCell"/>
</dbReference>
<dbReference type="GO" id="GO:0009247">
    <property type="term" value="P:glycolipid biosynthetic process"/>
    <property type="evidence" value="ECO:0007669"/>
    <property type="project" value="UniProtKB-ARBA"/>
</dbReference>
<evidence type="ECO:0000256" key="4">
    <source>
        <dbReference type="ARBA" id="ARBA00022679"/>
    </source>
</evidence>
<keyword evidence="5" id="KW-0472">Membrane</keyword>
<name>A0A9C9EL84_UNCW3</name>
<gene>
    <name evidence="7" type="ORF">ENI34_00175</name>
</gene>
<evidence type="ECO:0000256" key="3">
    <source>
        <dbReference type="ARBA" id="ARBA00022519"/>
    </source>
</evidence>
<dbReference type="Proteomes" id="UP000885826">
    <property type="component" value="Unassembled WGS sequence"/>
</dbReference>
<evidence type="ECO:0000256" key="1">
    <source>
        <dbReference type="ARBA" id="ARBA00004533"/>
    </source>
</evidence>
<keyword evidence="6" id="KW-0012">Acyltransferase</keyword>
<dbReference type="EMBL" id="DRIG01000003">
    <property type="protein sequence ID" value="HEC77541.1"/>
    <property type="molecule type" value="Genomic_DNA"/>
</dbReference>
<dbReference type="GO" id="GO:0016746">
    <property type="term" value="F:acyltransferase activity"/>
    <property type="evidence" value="ECO:0007669"/>
    <property type="project" value="UniProtKB-KW"/>
</dbReference>
<proteinExistence type="predicted"/>
<sequence length="213" mass="25316">MYFFSEAFVLLSLFLLYWWNRERRRYFRERIGSGYFRNLYNVGRNVGFMLRKGRLKIKGRVDDIQRGSILYSFHFGVWESMPRALRRLGYNVGVVVNRYSSDRKNFFTRAVDRFLYRFRSTCGVKIFYRDDAARIVKFLKDGGVLGILVDGNNFYSKFSRVEKLSRICNAPLIPFAAYRKNGSGILEIGCDLDRLVKEHPFDYVWFYKSRVEG</sequence>
<evidence type="ECO:0000256" key="2">
    <source>
        <dbReference type="ARBA" id="ARBA00022475"/>
    </source>
</evidence>
<accession>A0A9C9EL84</accession>
<protein>
    <recommendedName>
        <fullName evidence="9">Lipid A biosynthesis acyltransferase</fullName>
    </recommendedName>
</protein>
<comment type="caution">
    <text evidence="7">The sequence shown here is derived from an EMBL/GenBank/DDBJ whole genome shotgun (WGS) entry which is preliminary data.</text>
</comment>